<comment type="subcellular location">
    <subcellularLocation>
        <location evidence="1">Nucleus</location>
    </subcellularLocation>
</comment>
<accession>A0A0A9DJE4</accession>
<dbReference type="Gene3D" id="3.90.228.10">
    <property type="match status" value="1"/>
</dbReference>
<dbReference type="InterPro" id="IPR044964">
    <property type="entry name" value="RCD1/SRO1-5"/>
</dbReference>
<keyword evidence="4" id="KW-0539">Nucleus</keyword>
<feature type="domain" description="PARP catalytic" evidence="7">
    <location>
        <begin position="1"/>
        <end position="110"/>
    </location>
</feature>
<sequence length="562" mass="60483">MTFSFCIFTSFFFTSVGLCDVDEKGVQYVLLCRVILGNMEAIEPGSQESFPSSEIYDSGVDDCLNPKCYVMWPSHLSTHIWLEYLVSFKLAPQVQNYLLGLKGLWFHPSPKEVATDICALQPVTCESGQGPTTPWISFKVLFEVIQDKISSVARELLLHHYEELKESKITREEMVKKMMIIVGEKILLEALKKLHHCPSLWYKSRVEAVSNDPTKTAAEHLDDTGRNCLTPSANHGDSHAPNGNHGNSHAPNAVTEQSKALSTKGCGTLAADMVPKGHDFLAASSMPETSSPAVAIFRDSPGAEPEGIVSPIQIMSPGISATRCSKTQDSFVGRMPPIVCEGLLRTSGKPVSLGMEICNSVAPTRGHPGYASLAPTNGSKSHGIFAPDFAPSPKVCESIVPRLALGNSKSTGMKRFNSAPRMTPEGQKFPSLGIASQSPDSVKDLNRLTSVVVSPVHAKERGNSTSMSTDGCDPLALSITPKSHDPPASSKEPKYHESATADTMLQSYHHQAQDAATKVHNAPTSITGEPKSSGSILDDSSHVVRAADILVALSTPREKGGH</sequence>
<dbReference type="SUPFAM" id="SSF56399">
    <property type="entry name" value="ADP-ribosylation"/>
    <property type="match status" value="1"/>
</dbReference>
<organism evidence="9">
    <name type="scientific">Arundo donax</name>
    <name type="common">Giant reed</name>
    <name type="synonym">Donax arundinaceus</name>
    <dbReference type="NCBI Taxonomy" id="35708"/>
    <lineage>
        <taxon>Eukaryota</taxon>
        <taxon>Viridiplantae</taxon>
        <taxon>Streptophyta</taxon>
        <taxon>Embryophyta</taxon>
        <taxon>Tracheophyta</taxon>
        <taxon>Spermatophyta</taxon>
        <taxon>Magnoliopsida</taxon>
        <taxon>Liliopsida</taxon>
        <taxon>Poales</taxon>
        <taxon>Poaceae</taxon>
        <taxon>PACMAD clade</taxon>
        <taxon>Arundinoideae</taxon>
        <taxon>Arundineae</taxon>
        <taxon>Arundo</taxon>
    </lineage>
</organism>
<dbReference type="AlphaFoldDB" id="A0A0A9DJE4"/>
<dbReference type="GO" id="GO:0003950">
    <property type="term" value="F:NAD+ poly-ADP-ribosyltransferase activity"/>
    <property type="evidence" value="ECO:0007669"/>
    <property type="project" value="InterPro"/>
</dbReference>
<dbReference type="GO" id="GO:0005634">
    <property type="term" value="C:nucleus"/>
    <property type="evidence" value="ECO:0007669"/>
    <property type="project" value="UniProtKB-SubCell"/>
</dbReference>
<dbReference type="PANTHER" id="PTHR32263">
    <property type="entry name" value="INACTIVE POLY [ADP-RIBOSE] POLYMERASE SRO4-RELATED"/>
    <property type="match status" value="1"/>
</dbReference>
<feature type="compositionally biased region" description="Polar residues" evidence="5">
    <location>
        <begin position="244"/>
        <end position="261"/>
    </location>
</feature>
<dbReference type="PANTHER" id="PTHR32263:SF17">
    <property type="entry name" value="OS04G0672200 PROTEIN"/>
    <property type="match status" value="1"/>
</dbReference>
<dbReference type="PROSITE" id="PS51059">
    <property type="entry name" value="PARP_CATALYTIC"/>
    <property type="match status" value="1"/>
</dbReference>
<dbReference type="Pfam" id="PF12174">
    <property type="entry name" value="RST"/>
    <property type="match status" value="1"/>
</dbReference>
<proteinExistence type="predicted"/>
<evidence type="ECO:0000313" key="9">
    <source>
        <dbReference type="EMBL" id="JAD86803.1"/>
    </source>
</evidence>
<feature type="region of interest" description="Disordered" evidence="5">
    <location>
        <begin position="217"/>
        <end position="261"/>
    </location>
</feature>
<evidence type="ECO:0000256" key="2">
    <source>
        <dbReference type="ARBA" id="ARBA00022473"/>
    </source>
</evidence>
<dbReference type="InterPro" id="IPR022003">
    <property type="entry name" value="RST"/>
</dbReference>
<evidence type="ECO:0000256" key="5">
    <source>
        <dbReference type="SAM" id="MobiDB-lite"/>
    </source>
</evidence>
<reference evidence="9" key="1">
    <citation type="submission" date="2014-09" db="EMBL/GenBank/DDBJ databases">
        <authorList>
            <person name="Magalhaes I.L.F."/>
            <person name="Oliveira U."/>
            <person name="Santos F.R."/>
            <person name="Vidigal T.H.D.A."/>
            <person name="Brescovit A.D."/>
            <person name="Santos A.J."/>
        </authorList>
    </citation>
    <scope>NUCLEOTIDE SEQUENCE</scope>
    <source>
        <tissue evidence="9">Shoot tissue taken approximately 20 cm above the soil surface</tissue>
    </source>
</reference>
<evidence type="ECO:0000259" key="7">
    <source>
        <dbReference type="PROSITE" id="PS51059"/>
    </source>
</evidence>
<feature type="signal peptide" evidence="6">
    <location>
        <begin position="1"/>
        <end position="19"/>
    </location>
</feature>
<evidence type="ECO:0008006" key="10">
    <source>
        <dbReference type="Google" id="ProtNLM"/>
    </source>
</evidence>
<evidence type="ECO:0000256" key="6">
    <source>
        <dbReference type="SAM" id="SignalP"/>
    </source>
</evidence>
<evidence type="ECO:0000259" key="8">
    <source>
        <dbReference type="PROSITE" id="PS51879"/>
    </source>
</evidence>
<dbReference type="PROSITE" id="PS51879">
    <property type="entry name" value="RST"/>
    <property type="match status" value="1"/>
</dbReference>
<dbReference type="InterPro" id="IPR012317">
    <property type="entry name" value="Poly(ADP-ribose)pol_cat_dom"/>
</dbReference>
<dbReference type="EMBL" id="GBRH01211092">
    <property type="protein sequence ID" value="JAD86803.1"/>
    <property type="molecule type" value="Transcribed_RNA"/>
</dbReference>
<feature type="chain" id="PRO_5002046468" description="PARP catalytic domain-containing protein" evidence="6">
    <location>
        <begin position="20"/>
        <end position="562"/>
    </location>
</feature>
<keyword evidence="6" id="KW-0732">Signal</keyword>
<evidence type="ECO:0000256" key="1">
    <source>
        <dbReference type="ARBA" id="ARBA00004123"/>
    </source>
</evidence>
<evidence type="ECO:0000256" key="4">
    <source>
        <dbReference type="ARBA" id="ARBA00023242"/>
    </source>
</evidence>
<keyword evidence="2" id="KW-0217">Developmental protein</keyword>
<reference evidence="9" key="2">
    <citation type="journal article" date="2015" name="Data Brief">
        <title>Shoot transcriptome of the giant reed, Arundo donax.</title>
        <authorList>
            <person name="Barrero R.A."/>
            <person name="Guerrero F.D."/>
            <person name="Moolhuijzen P."/>
            <person name="Goolsby J.A."/>
            <person name="Tidwell J."/>
            <person name="Bellgard S.E."/>
            <person name="Bellgard M.I."/>
        </authorList>
    </citation>
    <scope>NUCLEOTIDE SEQUENCE</scope>
    <source>
        <tissue evidence="9">Shoot tissue taken approximately 20 cm above the soil surface</tissue>
    </source>
</reference>
<name>A0A0A9DJE4_ARUDO</name>
<feature type="domain" description="RST" evidence="8">
    <location>
        <begin position="129"/>
        <end position="200"/>
    </location>
</feature>
<evidence type="ECO:0000256" key="3">
    <source>
        <dbReference type="ARBA" id="ARBA00023016"/>
    </source>
</evidence>
<protein>
    <recommendedName>
        <fullName evidence="10">PARP catalytic domain-containing protein</fullName>
    </recommendedName>
</protein>
<keyword evidence="3" id="KW-0346">Stress response</keyword>